<dbReference type="RefSeq" id="WP_272429016.1">
    <property type="nucleotide sequence ID" value="NZ_JAGTJK010000118.1"/>
</dbReference>
<proteinExistence type="predicted"/>
<reference evidence="1 2" key="1">
    <citation type="submission" date="2021-04" db="EMBL/GenBank/DDBJ databases">
        <title>Genome analysis of Polyangium sp.</title>
        <authorList>
            <person name="Li Y."/>
            <person name="Wang J."/>
        </authorList>
    </citation>
    <scope>NUCLEOTIDE SEQUENCE [LARGE SCALE GENOMIC DNA]</scope>
    <source>
        <strain evidence="1 2">SDU14</strain>
    </source>
</reference>
<dbReference type="Proteomes" id="UP001151081">
    <property type="component" value="Unassembled WGS sequence"/>
</dbReference>
<keyword evidence="2" id="KW-1185">Reference proteome</keyword>
<evidence type="ECO:0000313" key="1">
    <source>
        <dbReference type="EMBL" id="MDC3989248.1"/>
    </source>
</evidence>
<dbReference type="EMBL" id="JAGTJJ010000102">
    <property type="protein sequence ID" value="MDC3989248.1"/>
    <property type="molecule type" value="Genomic_DNA"/>
</dbReference>
<dbReference type="AlphaFoldDB" id="A0A9X3XHL9"/>
<name>A0A9X3XHL9_9BACT</name>
<evidence type="ECO:0000313" key="2">
    <source>
        <dbReference type="Proteomes" id="UP001151081"/>
    </source>
</evidence>
<accession>A0A9X3XHL9</accession>
<organism evidence="1 2">
    <name type="scientific">Polyangium jinanense</name>
    <dbReference type="NCBI Taxonomy" id="2829994"/>
    <lineage>
        <taxon>Bacteria</taxon>
        <taxon>Pseudomonadati</taxon>
        <taxon>Myxococcota</taxon>
        <taxon>Polyangia</taxon>
        <taxon>Polyangiales</taxon>
        <taxon>Polyangiaceae</taxon>
        <taxon>Polyangium</taxon>
    </lineage>
</organism>
<gene>
    <name evidence="1" type="ORF">KEG57_52780</name>
</gene>
<sequence length="307" mass="35128">MTLAVNSPTVHADFLSDLRQHFLLRFNLLDPDLRPHPEEDTAEVCVRYFSEKLRRIEERPRTVVWSRELRAKELPEELRTALFAIEASSLAGLDLNPHLSKTIKKAGYNDMLLNDWGIHHMHLGPPSTGTDFFVGRRDELLFVWPTVDKLYFVDVLGHGHFSDDTLIETTHQNWPHLLEPYRCTDVVVPDPISSEERTLLRRPSKFGGGCLLAATTVRDGTVYFTPGGGYSVGGTNRKARDVAYCYLNEASRWQQWCKSNASTVSQWVHQRTGRWLPELRLSLQLLSDQMIVVETQTRARFSIHFGA</sequence>
<protein>
    <submittedName>
        <fullName evidence="1">Uncharacterized protein</fullName>
    </submittedName>
</protein>
<comment type="caution">
    <text evidence="1">The sequence shown here is derived from an EMBL/GenBank/DDBJ whole genome shotgun (WGS) entry which is preliminary data.</text>
</comment>